<dbReference type="Pfam" id="PF02254">
    <property type="entry name" value="TrkA_N"/>
    <property type="match status" value="1"/>
</dbReference>
<feature type="transmembrane region" description="Helical" evidence="2">
    <location>
        <begin position="63"/>
        <end position="81"/>
    </location>
</feature>
<feature type="transmembrane region" description="Helical" evidence="2">
    <location>
        <begin position="37"/>
        <end position="57"/>
    </location>
</feature>
<keyword evidence="2" id="KW-0812">Transmembrane</keyword>
<dbReference type="EMBL" id="LT607756">
    <property type="protein sequence ID" value="SCG86666.1"/>
    <property type="molecule type" value="Genomic_DNA"/>
</dbReference>
<feature type="transmembrane region" description="Helical" evidence="2">
    <location>
        <begin position="90"/>
        <end position="118"/>
    </location>
</feature>
<dbReference type="InterPro" id="IPR003148">
    <property type="entry name" value="RCK_N"/>
</dbReference>
<dbReference type="PANTHER" id="PTHR43833">
    <property type="entry name" value="POTASSIUM CHANNEL PROTEIN 2-RELATED-RELATED"/>
    <property type="match status" value="1"/>
</dbReference>
<organism evidence="4 5">
    <name type="scientific">Methanobacterium congolense</name>
    <dbReference type="NCBI Taxonomy" id="118062"/>
    <lineage>
        <taxon>Archaea</taxon>
        <taxon>Methanobacteriati</taxon>
        <taxon>Methanobacteriota</taxon>
        <taxon>Methanomada group</taxon>
        <taxon>Methanobacteria</taxon>
        <taxon>Methanobacteriales</taxon>
        <taxon>Methanobacteriaceae</taxon>
        <taxon>Methanobacterium</taxon>
    </lineage>
</organism>
<dbReference type="Pfam" id="PF07885">
    <property type="entry name" value="Ion_trans_2"/>
    <property type="match status" value="1"/>
</dbReference>
<dbReference type="KEGG" id="mcub:MCBB_2123"/>
<dbReference type="Gene3D" id="3.40.50.720">
    <property type="entry name" value="NAD(P)-binding Rossmann-like Domain"/>
    <property type="match status" value="1"/>
</dbReference>
<gene>
    <name evidence="4" type="ORF">MCBB_2123</name>
</gene>
<evidence type="ECO:0000259" key="3">
    <source>
        <dbReference type="PROSITE" id="PS51201"/>
    </source>
</evidence>
<dbReference type="Gene3D" id="3.30.1340.20">
    <property type="entry name" value="3H domain"/>
    <property type="match status" value="3"/>
</dbReference>
<sequence length="659" mass="74617">MKGLKELKNNGDPLNPFELHILPKEEDIPPIPYRMMLYALTAVSGLVVYGIIGSIYIMGLNPINAIYFTVITIATVGYGDISPVTPLQRLFVVTLVLGGVGLLAYAFTLTITVVTMAVEEITSGAKQRRMIGATKDHFVLCGYGRVGNAVHKELKKRNRDVIIIERDKKIVEKELWNDPEVLAIPGDATDETVMLDAGLKRARGVIITTGEDVDNLFITLTAREIHPEIWIVTRASKKENIRRLYRSGADKVVSPETSGAEDIYFAAMEPTIMKITTMHGVHDIKRESEIILKHGCTLENIEYHLPEFKEPLARKIGVSEISELNRFLESLERENTRKKSLEKIYESVSGIHSHWISGPTKESLEAVANELKSEGILLGVNLDEEEIKEAARKHGRLVEVVFKPEIKITETHDVRDIREEAEIILKHGCTLEDIEYYLPGFHEPLKRKVGLSRIEEMERFLKKLERDSARMESLERLYTLSGGGIHSHTISGPDTTSLADVENELKKKGFLLGVNLSQKEIIRKIKEYGRVNEVLLRHKPGETDDKRIIIGLGGRILDSKHYLPGLRQVVSRKLYIKDEKDLKRCEEEYKKPDARRSLETLSHISRNVHSHTVSARDVETSQKIVQALTERGILLGVDLPQEKIWEILESEEIEKFCIE</sequence>
<dbReference type="Gene3D" id="1.10.287.70">
    <property type="match status" value="1"/>
</dbReference>
<reference evidence="4 5" key="1">
    <citation type="submission" date="2016-08" db="EMBL/GenBank/DDBJ databases">
        <authorList>
            <person name="Seilhamer J.J."/>
        </authorList>
    </citation>
    <scope>NUCLEOTIDE SEQUENCE [LARGE SCALE GENOMIC DNA]</scope>
    <source>
        <strain evidence="4">Buetzberg</strain>
    </source>
</reference>
<evidence type="ECO:0000313" key="5">
    <source>
        <dbReference type="Proteomes" id="UP000094707"/>
    </source>
</evidence>
<dbReference type="Proteomes" id="UP000094707">
    <property type="component" value="Chromosome I"/>
</dbReference>
<dbReference type="SUPFAM" id="SSF51735">
    <property type="entry name" value="NAD(P)-binding Rossmann-fold domains"/>
    <property type="match status" value="1"/>
</dbReference>
<evidence type="ECO:0000256" key="1">
    <source>
        <dbReference type="ARBA" id="ARBA00004651"/>
    </source>
</evidence>
<dbReference type="Pfam" id="PF02829">
    <property type="entry name" value="3H"/>
    <property type="match status" value="3"/>
</dbReference>
<keyword evidence="2" id="KW-0472">Membrane</keyword>
<dbReference type="GO" id="GO:0005886">
    <property type="term" value="C:plasma membrane"/>
    <property type="evidence" value="ECO:0007669"/>
    <property type="project" value="UniProtKB-SubCell"/>
</dbReference>
<dbReference type="PANTHER" id="PTHR43833:SF9">
    <property type="entry name" value="POTASSIUM CHANNEL PROTEIN YUGO-RELATED"/>
    <property type="match status" value="1"/>
</dbReference>
<proteinExistence type="predicted"/>
<dbReference type="GO" id="GO:0006813">
    <property type="term" value="P:potassium ion transport"/>
    <property type="evidence" value="ECO:0007669"/>
    <property type="project" value="InterPro"/>
</dbReference>
<dbReference type="InterPro" id="IPR013099">
    <property type="entry name" value="K_chnl_dom"/>
</dbReference>
<dbReference type="SUPFAM" id="SSF81324">
    <property type="entry name" value="Voltage-gated potassium channels"/>
    <property type="match status" value="1"/>
</dbReference>
<keyword evidence="5" id="KW-1185">Reference proteome</keyword>
<dbReference type="STRING" id="118062.MCBB_2123"/>
<dbReference type="InterPro" id="IPR050721">
    <property type="entry name" value="Trk_Ktr_HKT_K-transport"/>
</dbReference>
<dbReference type="PATRIC" id="fig|129848.4.peg.2170"/>
<dbReference type="GO" id="GO:0036094">
    <property type="term" value="F:small molecule binding"/>
    <property type="evidence" value="ECO:0007669"/>
    <property type="project" value="InterPro"/>
</dbReference>
<accession>A0A1D3L551</accession>
<dbReference type="AlphaFoldDB" id="A0A1D3L551"/>
<evidence type="ECO:0000256" key="2">
    <source>
        <dbReference type="SAM" id="Phobius"/>
    </source>
</evidence>
<keyword evidence="2" id="KW-1133">Transmembrane helix</keyword>
<protein>
    <recommendedName>
        <fullName evidence="3">RCK N-terminal domain-containing protein</fullName>
    </recommendedName>
</protein>
<comment type="subcellular location">
    <subcellularLocation>
        <location evidence="1">Cell membrane</location>
        <topology evidence="1">Multi-pass membrane protein</topology>
    </subcellularLocation>
</comment>
<dbReference type="InterPro" id="IPR036291">
    <property type="entry name" value="NAD(P)-bd_dom_sf"/>
</dbReference>
<dbReference type="SUPFAM" id="SSF75500">
    <property type="entry name" value="Putative transcriptional regulator TM1602, C-terminal domain"/>
    <property type="match status" value="3"/>
</dbReference>
<feature type="domain" description="RCK N-terminal" evidence="3">
    <location>
        <begin position="135"/>
        <end position="253"/>
    </location>
</feature>
<evidence type="ECO:0000313" key="4">
    <source>
        <dbReference type="EMBL" id="SCG86666.1"/>
    </source>
</evidence>
<dbReference type="InterPro" id="IPR004173">
    <property type="entry name" value="3H_domain"/>
</dbReference>
<name>A0A1D3L551_9EURY</name>
<dbReference type="PROSITE" id="PS51201">
    <property type="entry name" value="RCK_N"/>
    <property type="match status" value="1"/>
</dbReference>
<dbReference type="InterPro" id="IPR035922">
    <property type="entry name" value="3H_dom_sf"/>
</dbReference>